<reference evidence="3 4" key="1">
    <citation type="submission" date="2019-01" db="EMBL/GenBank/DDBJ databases">
        <authorList>
            <person name="Li J."/>
        </authorList>
    </citation>
    <scope>NUCLEOTIDE SEQUENCE [LARGE SCALE GENOMIC DNA]</scope>
    <source>
        <strain evidence="3 4">CGMCC 4.7180</strain>
    </source>
</reference>
<dbReference type="Proteomes" id="UP000292881">
    <property type="component" value="Unassembled WGS sequence"/>
</dbReference>
<accession>A0A4Q2JJE2</accession>
<sequence length="83" mass="8142">MKVAELQELASSLGIAGASKRRKGELVELISAHTDGTAAVEADDVVEPAPAAPSEAEAPAAASAPPVDEVAAEAPVAEAPAAE</sequence>
<feature type="non-terminal residue" evidence="3">
    <location>
        <position position="83"/>
    </location>
</feature>
<gene>
    <name evidence="3" type="ORF">ESO86_07705</name>
</gene>
<evidence type="ECO:0000259" key="2">
    <source>
        <dbReference type="Pfam" id="PF07498"/>
    </source>
</evidence>
<feature type="domain" description="Rho termination factor-like N-terminal" evidence="2">
    <location>
        <begin position="1"/>
        <end position="34"/>
    </location>
</feature>
<dbReference type="Pfam" id="PF07498">
    <property type="entry name" value="Rho_N"/>
    <property type="match status" value="1"/>
</dbReference>
<organism evidence="3 4">
    <name type="scientific">Agromyces binzhouensis</name>
    <dbReference type="NCBI Taxonomy" id="1817495"/>
    <lineage>
        <taxon>Bacteria</taxon>
        <taxon>Bacillati</taxon>
        <taxon>Actinomycetota</taxon>
        <taxon>Actinomycetes</taxon>
        <taxon>Micrococcales</taxon>
        <taxon>Microbacteriaceae</taxon>
        <taxon>Agromyces</taxon>
    </lineage>
</organism>
<keyword evidence="4" id="KW-1185">Reference proteome</keyword>
<feature type="region of interest" description="Disordered" evidence="1">
    <location>
        <begin position="49"/>
        <end position="83"/>
    </location>
</feature>
<protein>
    <submittedName>
        <fullName evidence="3">Transcription termination factor Rho</fullName>
    </submittedName>
</protein>
<name>A0A4Q2JJE2_9MICO</name>
<dbReference type="AlphaFoldDB" id="A0A4Q2JJE2"/>
<evidence type="ECO:0000313" key="4">
    <source>
        <dbReference type="Proteomes" id="UP000292881"/>
    </source>
</evidence>
<dbReference type="EMBL" id="SDPL01000116">
    <property type="protein sequence ID" value="RXZ48195.1"/>
    <property type="molecule type" value="Genomic_DNA"/>
</dbReference>
<dbReference type="GO" id="GO:0006353">
    <property type="term" value="P:DNA-templated transcription termination"/>
    <property type="evidence" value="ECO:0007669"/>
    <property type="project" value="InterPro"/>
</dbReference>
<comment type="caution">
    <text evidence="3">The sequence shown here is derived from an EMBL/GenBank/DDBJ whole genome shotgun (WGS) entry which is preliminary data.</text>
</comment>
<dbReference type="InterPro" id="IPR011112">
    <property type="entry name" value="Rho-like_N"/>
</dbReference>
<evidence type="ECO:0000313" key="3">
    <source>
        <dbReference type="EMBL" id="RXZ48195.1"/>
    </source>
</evidence>
<evidence type="ECO:0000256" key="1">
    <source>
        <dbReference type="SAM" id="MobiDB-lite"/>
    </source>
</evidence>
<proteinExistence type="predicted"/>